<dbReference type="Gene3D" id="2.60.220.50">
    <property type="match status" value="1"/>
</dbReference>
<keyword evidence="18" id="KW-1185">Reference proteome</keyword>
<dbReference type="InterPro" id="IPR046338">
    <property type="entry name" value="GAIN_dom_sf"/>
</dbReference>
<dbReference type="InterPro" id="IPR036383">
    <property type="entry name" value="TSP1_rpt_sf"/>
</dbReference>
<dbReference type="Gene3D" id="2.60.120.740">
    <property type="match status" value="1"/>
</dbReference>
<dbReference type="SMART" id="SM01099">
    <property type="entry name" value="CPW_WPC"/>
    <property type="match status" value="1"/>
</dbReference>
<keyword evidence="4 11" id="KW-0812">Transmembrane</keyword>
<dbReference type="CDD" id="cd22827">
    <property type="entry name" value="Gal_Rha_Lectin_SUL-I-like"/>
    <property type="match status" value="1"/>
</dbReference>
<keyword evidence="8 11" id="KW-0472">Membrane</keyword>
<feature type="domain" description="GAIN-B" evidence="14">
    <location>
        <begin position="1856"/>
        <end position="2016"/>
    </location>
</feature>
<dbReference type="Pfam" id="PF00090">
    <property type="entry name" value="TSP_1"/>
    <property type="match status" value="8"/>
</dbReference>
<feature type="domain" description="MAM" evidence="13">
    <location>
        <begin position="217"/>
        <end position="363"/>
    </location>
</feature>
<dbReference type="FunFam" id="2.60.120.290:FF:000013">
    <property type="entry name" value="Membrane frizzled-related protein"/>
    <property type="match status" value="1"/>
</dbReference>
<dbReference type="Pfam" id="PF00431">
    <property type="entry name" value="CUB"/>
    <property type="match status" value="1"/>
</dbReference>
<dbReference type="InterPro" id="IPR036116">
    <property type="entry name" value="FN3_sf"/>
</dbReference>
<dbReference type="InterPro" id="IPR000884">
    <property type="entry name" value="TSP1_rpt"/>
</dbReference>
<dbReference type="CDD" id="cd00063">
    <property type="entry name" value="FN3"/>
    <property type="match status" value="4"/>
</dbReference>
<accession>A0A9J7MA90</accession>
<feature type="transmembrane region" description="Helical" evidence="11">
    <location>
        <begin position="2130"/>
        <end position="2150"/>
    </location>
</feature>
<dbReference type="GO" id="GO:0004930">
    <property type="term" value="F:G protein-coupled receptor activity"/>
    <property type="evidence" value="ECO:0007669"/>
    <property type="project" value="InterPro"/>
</dbReference>
<evidence type="ECO:0000256" key="9">
    <source>
        <dbReference type="ARBA" id="ARBA00023157"/>
    </source>
</evidence>
<name>A0A9J7MA90_BRAFL</name>
<dbReference type="Gene3D" id="2.20.100.10">
    <property type="entry name" value="Thrombospondin type-1 (TSP1) repeat"/>
    <property type="match status" value="8"/>
</dbReference>
<dbReference type="InterPro" id="IPR006387">
    <property type="entry name" value="CPW_WPC_dom"/>
</dbReference>
<dbReference type="InterPro" id="IPR000922">
    <property type="entry name" value="Lectin_gal-bd_dom"/>
</dbReference>
<dbReference type="OrthoDB" id="446173at2759"/>
<dbReference type="RefSeq" id="XP_035696939.1">
    <property type="nucleotide sequence ID" value="XM_035841046.1"/>
</dbReference>
<proteinExistence type="predicted"/>
<feature type="transmembrane region" description="Helical" evidence="11">
    <location>
        <begin position="2170"/>
        <end position="2190"/>
    </location>
</feature>
<dbReference type="CDD" id="cd00041">
    <property type="entry name" value="CUB"/>
    <property type="match status" value="1"/>
</dbReference>
<dbReference type="InterPro" id="IPR043159">
    <property type="entry name" value="Lectin_gal-bd_sf"/>
</dbReference>
<dbReference type="NCBIfam" id="TIGR01492">
    <property type="entry name" value="CPW_WPC"/>
    <property type="match status" value="1"/>
</dbReference>
<feature type="domain" description="Fibronectin type-III" evidence="17">
    <location>
        <begin position="915"/>
        <end position="1002"/>
    </location>
</feature>
<feature type="transmembrane region" description="Helical" evidence="11">
    <location>
        <begin position="2057"/>
        <end position="2077"/>
    </location>
</feature>
<dbReference type="Pfam" id="PF01825">
    <property type="entry name" value="GPS"/>
    <property type="match status" value="1"/>
</dbReference>
<dbReference type="PROSITE" id="PS50261">
    <property type="entry name" value="G_PROTEIN_RECEP_F2_4"/>
    <property type="match status" value="1"/>
</dbReference>
<dbReference type="PROSITE" id="PS50092">
    <property type="entry name" value="TSP1"/>
    <property type="match status" value="8"/>
</dbReference>
<keyword evidence="5" id="KW-0732">Signal</keyword>
<evidence type="ECO:0000256" key="8">
    <source>
        <dbReference type="ARBA" id="ARBA00023136"/>
    </source>
</evidence>
<evidence type="ECO:0000256" key="4">
    <source>
        <dbReference type="ARBA" id="ARBA00022692"/>
    </source>
</evidence>
<dbReference type="InterPro" id="IPR057244">
    <property type="entry name" value="GAIN_B"/>
</dbReference>
<protein>
    <submittedName>
        <fullName evidence="19">Uncharacterized protein LOC118430301</fullName>
    </submittedName>
</protein>
<dbReference type="Gene3D" id="2.60.120.290">
    <property type="entry name" value="Spermadhesin, CUB domain"/>
    <property type="match status" value="1"/>
</dbReference>
<keyword evidence="9" id="KW-1015">Disulfide bond</keyword>
<evidence type="ECO:0000256" key="7">
    <source>
        <dbReference type="ARBA" id="ARBA00022989"/>
    </source>
</evidence>
<organism evidence="18 19">
    <name type="scientific">Branchiostoma floridae</name>
    <name type="common">Florida lancelet</name>
    <name type="synonym">Amphioxus</name>
    <dbReference type="NCBI Taxonomy" id="7739"/>
    <lineage>
        <taxon>Eukaryota</taxon>
        <taxon>Metazoa</taxon>
        <taxon>Chordata</taxon>
        <taxon>Cephalochordata</taxon>
        <taxon>Leptocardii</taxon>
        <taxon>Amphioxiformes</taxon>
        <taxon>Branchiostomatidae</taxon>
        <taxon>Branchiostoma</taxon>
    </lineage>
</organism>
<dbReference type="Pfam" id="PF00629">
    <property type="entry name" value="MAM"/>
    <property type="match status" value="1"/>
</dbReference>
<evidence type="ECO:0000259" key="16">
    <source>
        <dbReference type="PROSITE" id="PS50261"/>
    </source>
</evidence>
<dbReference type="Gene3D" id="2.60.40.10">
    <property type="entry name" value="Immunoglobulins"/>
    <property type="match status" value="3"/>
</dbReference>
<dbReference type="InterPro" id="IPR013320">
    <property type="entry name" value="ConA-like_dom_sf"/>
</dbReference>
<feature type="transmembrane region" description="Helical" evidence="11">
    <location>
        <begin position="2028"/>
        <end position="2048"/>
    </location>
</feature>
<dbReference type="InterPro" id="IPR035914">
    <property type="entry name" value="Sperma_CUB_dom_sf"/>
</dbReference>
<evidence type="ECO:0000256" key="5">
    <source>
        <dbReference type="ARBA" id="ARBA00022729"/>
    </source>
</evidence>
<reference evidence="19" key="2">
    <citation type="submission" date="2025-08" db="UniProtKB">
        <authorList>
            <consortium name="RefSeq"/>
        </authorList>
    </citation>
    <scope>IDENTIFICATION</scope>
    <source>
        <strain evidence="19">S238N-H82</strain>
        <tissue evidence="19">Testes</tissue>
    </source>
</reference>
<dbReference type="Proteomes" id="UP000001554">
    <property type="component" value="Chromosome 14"/>
</dbReference>
<dbReference type="PROSITE" id="PS50228">
    <property type="entry name" value="SUEL_LECTIN"/>
    <property type="match status" value="1"/>
</dbReference>
<evidence type="ECO:0000256" key="2">
    <source>
        <dbReference type="ARBA" id="ARBA00004613"/>
    </source>
</evidence>
<sequence length="2303" mass="254192">MWNTHISMRVDVLGLLPQETTIRRCGNQATELSCPENMALSIVDAKYGRQAAVPTCGGSTSSTDCHAADSLPILRGMCEGEQHCTVAANGYTNIFGDPCPGTHKYLQTTYQCVESWSEWSVWSDCTVYCGSVGEQSRVRTCESVLSCKGLDLQTRDCGDIPCAAWREWNPWSPCSITCGDVGRRSRSRSCHGKGGCVGSSREHEMCNMGRCADAVMGDCGFDKENLCGYTQERGDDADLVREYYNSNPYIQGYVVYPPAPDVMVRLTSPLVSYHTSRCLKFEYRRRHGYHQFADTCSVTVYIRFDGSIDHQYALWKSSPVIPADKWSTASVDICALKHFVVMFEIFGNVMLDNIKFSSSKCSGCTTRDYSFPCPVASGWFLARDEMCAPPSSYTGGCSTSNLHALSALEKKNLEDVCGVRWPCADHCHACDGTQDITEPSGCLLSPNYPYNYFQETLCAWKIIVEKNKIVSLSVTSITLEEHPDCIKDSLTFYDGEGDDAPVLRRLCGSATPRTFYSTGNTVFVKFQSNFNQEFEGFVVTYSTGQPHRCWGRLVGVSWMNLRDPIITASDKSSLHFGEHQSEESCQEACMQVKSCWGYSLELTSNNCYGLLNTDDERHYRFDAEQDHVISGFRQPCDVQYDRRIDKSVVFGLVPVGGSDIRPDTIFLGEFQSEAACAYACSLEASCLAYTWITKSNMEHMLQKCYGRNVANPVLEQTRGKYSGIKVQQSVLTKPTDLAVQTVTPNKISILLVTTHEVRISCIPKCNNVTVGEINGVTIATFNELQQATNSTIYVRAFERFVESEASVVTATTTFAAPNITLTRSAQDTLNIKWQRETFSWEETAISMEITCQQKRHGHFEDWKQCGVLLVNDADGEVAMAGLFQGMDYTFSVERRIGDTLRGETAEVSSYVGLISPTSLSALTIEPQTITIRWSLDRDEGPVIPTVAVNCAPTCVVQLLDGLSAELSGLQAGTDYFILVWTEFNGLQSDLVTLTVTTLIPPLSGLQAPELSSSSVKLTWDSPAVQPDFYQITYKQTYGGVAKNETIGASETQYELNGFTNKNQRYKFELAPVIHGKKGDVFTLTVCLAETAKLKDFQVGHATATEISVTWTSPACIDVRSYDLCAIPLDETDEGTVCRQVDPKSPSAVIEDLVPGTLYYVNLTAQISFVVGGTPTDTISDAISQATVPEPPTEFQVTNFTSRTVSLSWHRHGNKTNSLDNHGKKTNNSSAVYTVSYYKIVGLNGTEPHRLSVGWLSTVNTSAVVEGLTDNTEYLITVMTSVSGMHSGEVSLIIQTAPEAEWSEWQFVGSCSKSCGEGRQVKRRLCLLQDGQHVQKCEGRNQTLMDVEEDISSCNNISCPVHGGWSSWSNFTSCSATCNGGSQTRSRNCSNPIPRHGGRTCAGQQLQTAQCNLQSCPVPVISAWMSWSAFDDCSETCGGGLQIRRRQCNGSSCVGEAEEIRECHEEPCPVHGGWSIWSLFTACTVTCGPGNQTRTRNCTNPEPALGGNSCPGDDDGHGHETQIRDCFLKECPALPPPPTWSEWSPFGPCSVSCDNGTRQRHRNCSSENCEGPDIDVQQCFPYPCYATPPVDGMWSAWSEYSQCTVTCGGGVMQRTRECADPSPTHGGRPCEGDREGLGMEVQYLACNLAACNASRPPPDNVGMCPTVIGTNNQAWPEAAAGAVQTVICYRGVARRKCSEYSQWEAEDFQDCVSEIMAEFVDKLNGPLQDNLIPVQTVQNLEASLVAGEASGFGDVSAAAKVIKTLSQGDLLNVADGTLSNKDTFIRGLVGSVDYLLPDENGDFWPTSKQKDAKDHVTSLINSMDDFGSSIVNYLSNVGEDYVTVHKKNIELDAAVVPARQLLESVTQPRPPTWGPAPPDKSKITIPAEAFAEILTSYPEEEVSSIGVVTYKMMHFDKILESNNIQRHIYGNRTLNGPVLSTVIYPPPKEALLNPVTIKIHHTKMAKNPLCVYLDYEDQNRLFNPSGCEVRERKKSYTICQCFHLTAFAVLTELVTPEPKVMLPTTNLPWIGQVVAMATLSITLLIFLWLRTHLDTSGYLFLLLTVCLLAIEVTIFVGMEKTDKWYGRYICLAVSGLLHFLLLAVFMWMLARVLQLYRDASLAEGPAPWEKYCILGILLPLAAAAAPVILNYDDYKDMSICWLPKTHYMEYAFIAPASFILMVSAIILCVVIRQSNLTVSRAKTTIPGFDITEDEIEKTVLLLPLVAGTWLVWSFGLHMNSIQMDFAYGALNILQGCYIFIFCCLKSREVRVSYYRKLGIPVERSTWATLQASKQQQAKKPVYIP</sequence>
<dbReference type="InterPro" id="IPR052065">
    <property type="entry name" value="Compl_asym_regulator"/>
</dbReference>
<dbReference type="SMART" id="SM00209">
    <property type="entry name" value="TSP1"/>
    <property type="match status" value="8"/>
</dbReference>
<evidence type="ECO:0000256" key="10">
    <source>
        <dbReference type="PROSITE-ProRule" id="PRU00059"/>
    </source>
</evidence>
<dbReference type="SUPFAM" id="SSF49899">
    <property type="entry name" value="Concanavalin A-like lectins/glucanases"/>
    <property type="match status" value="1"/>
</dbReference>
<keyword evidence="6" id="KW-0677">Repeat</keyword>
<evidence type="ECO:0000259" key="14">
    <source>
        <dbReference type="PROSITE" id="PS50221"/>
    </source>
</evidence>
<dbReference type="InterPro" id="IPR000859">
    <property type="entry name" value="CUB_dom"/>
</dbReference>
<dbReference type="SUPFAM" id="SSF49854">
    <property type="entry name" value="Spermadhesin, CUB domain"/>
    <property type="match status" value="1"/>
</dbReference>
<evidence type="ECO:0000256" key="11">
    <source>
        <dbReference type="SAM" id="Phobius"/>
    </source>
</evidence>
<feature type="domain" description="Fibronectin type-III" evidence="17">
    <location>
        <begin position="1092"/>
        <end position="1190"/>
    </location>
</feature>
<dbReference type="SMART" id="SM00042">
    <property type="entry name" value="CUB"/>
    <property type="match status" value="1"/>
</dbReference>
<dbReference type="GO" id="GO:0005886">
    <property type="term" value="C:plasma membrane"/>
    <property type="evidence" value="ECO:0007669"/>
    <property type="project" value="UniProtKB-SubCell"/>
</dbReference>
<dbReference type="InterPro" id="IPR003961">
    <property type="entry name" value="FN3_dom"/>
</dbReference>
<dbReference type="SMART" id="SM00137">
    <property type="entry name" value="MAM"/>
    <property type="match status" value="1"/>
</dbReference>
<evidence type="ECO:0000256" key="3">
    <source>
        <dbReference type="ARBA" id="ARBA00022525"/>
    </source>
</evidence>
<dbReference type="Pfam" id="PF09717">
    <property type="entry name" value="CPW_WPC"/>
    <property type="match status" value="1"/>
</dbReference>
<dbReference type="InterPro" id="IPR013783">
    <property type="entry name" value="Ig-like_fold"/>
</dbReference>
<evidence type="ECO:0000259" key="15">
    <source>
        <dbReference type="PROSITE" id="PS50228"/>
    </source>
</evidence>
<dbReference type="PROSITE" id="PS50221">
    <property type="entry name" value="GAIN_B"/>
    <property type="match status" value="1"/>
</dbReference>
<evidence type="ECO:0000259" key="17">
    <source>
        <dbReference type="PROSITE" id="PS50853"/>
    </source>
</evidence>
<dbReference type="SUPFAM" id="SSF49265">
    <property type="entry name" value="Fibronectin type III"/>
    <property type="match status" value="2"/>
</dbReference>
<dbReference type="PROSITE" id="PS50853">
    <property type="entry name" value="FN3"/>
    <property type="match status" value="2"/>
</dbReference>
<evidence type="ECO:0000256" key="1">
    <source>
        <dbReference type="ARBA" id="ARBA00004141"/>
    </source>
</evidence>
<dbReference type="GeneID" id="118430301"/>
<dbReference type="InterPro" id="IPR017981">
    <property type="entry name" value="GPCR_2-like_7TM"/>
</dbReference>
<dbReference type="InterPro" id="IPR000998">
    <property type="entry name" value="MAM_dom"/>
</dbReference>
<dbReference type="FunFam" id="2.20.100.10:FF:000001">
    <property type="entry name" value="semaphorin-5A isoform X1"/>
    <property type="match status" value="1"/>
</dbReference>
<evidence type="ECO:0000259" key="12">
    <source>
        <dbReference type="PROSITE" id="PS01180"/>
    </source>
</evidence>
<dbReference type="GO" id="GO:0030246">
    <property type="term" value="F:carbohydrate binding"/>
    <property type="evidence" value="ECO:0007669"/>
    <property type="project" value="InterPro"/>
</dbReference>
<evidence type="ECO:0000313" key="18">
    <source>
        <dbReference type="Proteomes" id="UP000001554"/>
    </source>
</evidence>
<dbReference type="FunFam" id="2.20.100.10:FF:000002">
    <property type="entry name" value="Unc-5 netrin receptor C"/>
    <property type="match status" value="2"/>
</dbReference>
<dbReference type="PROSITE" id="PS01180">
    <property type="entry name" value="CUB"/>
    <property type="match status" value="1"/>
</dbReference>
<dbReference type="KEGG" id="bfo:118430301"/>
<evidence type="ECO:0000256" key="6">
    <source>
        <dbReference type="ARBA" id="ARBA00022737"/>
    </source>
</evidence>
<dbReference type="InterPro" id="IPR000203">
    <property type="entry name" value="GPS"/>
</dbReference>
<evidence type="ECO:0000313" key="19">
    <source>
        <dbReference type="RefSeq" id="XP_035696939.1"/>
    </source>
</evidence>
<dbReference type="SMART" id="SM00303">
    <property type="entry name" value="GPS"/>
    <property type="match status" value="1"/>
</dbReference>
<dbReference type="SUPFAM" id="SSF82895">
    <property type="entry name" value="TSP-1 type 1 repeat"/>
    <property type="match status" value="8"/>
</dbReference>
<dbReference type="SMART" id="SM00060">
    <property type="entry name" value="FN3"/>
    <property type="match status" value="5"/>
</dbReference>
<dbReference type="Pfam" id="PF02140">
    <property type="entry name" value="SUEL_Lectin"/>
    <property type="match status" value="1"/>
</dbReference>
<feature type="domain" description="CUB" evidence="12">
    <location>
        <begin position="430"/>
        <end position="544"/>
    </location>
</feature>
<keyword evidence="7 11" id="KW-1133">Transmembrane helix</keyword>
<comment type="caution">
    <text evidence="10">Lacks conserved residue(s) required for the propagation of feature annotation.</text>
</comment>
<feature type="transmembrane region" description="Helical" evidence="11">
    <location>
        <begin position="2218"/>
        <end position="2238"/>
    </location>
</feature>
<gene>
    <name evidence="19" type="primary">LOC118430301</name>
</gene>
<dbReference type="Pfam" id="PF00002">
    <property type="entry name" value="7tm_2"/>
    <property type="match status" value="1"/>
</dbReference>
<feature type="domain" description="SUEL-type lectin" evidence="15">
    <location>
        <begin position="24"/>
        <end position="113"/>
    </location>
</feature>
<keyword evidence="3" id="KW-0964">Secreted</keyword>
<feature type="transmembrane region" description="Helical" evidence="11">
    <location>
        <begin position="2244"/>
        <end position="2263"/>
    </location>
</feature>
<dbReference type="InterPro" id="IPR000832">
    <property type="entry name" value="GPCR_2_secretin-like"/>
</dbReference>
<evidence type="ECO:0000259" key="13">
    <source>
        <dbReference type="PROSITE" id="PS50060"/>
    </source>
</evidence>
<dbReference type="Gene3D" id="2.60.120.200">
    <property type="match status" value="1"/>
</dbReference>
<dbReference type="PANTHER" id="PTHR22906:SF43">
    <property type="entry name" value="PROPERDIN"/>
    <property type="match status" value="1"/>
</dbReference>
<dbReference type="PROSITE" id="PS50060">
    <property type="entry name" value="MAM_2"/>
    <property type="match status" value="1"/>
</dbReference>
<dbReference type="Gene3D" id="1.20.1070.10">
    <property type="entry name" value="Rhodopsin 7-helix transmembrane proteins"/>
    <property type="match status" value="1"/>
</dbReference>
<dbReference type="PANTHER" id="PTHR22906">
    <property type="entry name" value="PROPERDIN"/>
    <property type="match status" value="1"/>
</dbReference>
<comment type="subcellular location">
    <subcellularLocation>
        <location evidence="1">Membrane</location>
        <topology evidence="1">Multi-pass membrane protein</topology>
    </subcellularLocation>
    <subcellularLocation>
        <location evidence="2">Secreted</location>
    </subcellularLocation>
</comment>
<reference evidence="18" key="1">
    <citation type="journal article" date="2020" name="Nat. Ecol. Evol.">
        <title>Deeply conserved synteny resolves early events in vertebrate evolution.</title>
        <authorList>
            <person name="Simakov O."/>
            <person name="Marletaz F."/>
            <person name="Yue J.X."/>
            <person name="O'Connell B."/>
            <person name="Jenkins J."/>
            <person name="Brandt A."/>
            <person name="Calef R."/>
            <person name="Tung C.H."/>
            <person name="Huang T.K."/>
            <person name="Schmutz J."/>
            <person name="Satoh N."/>
            <person name="Yu J.K."/>
            <person name="Putnam N.H."/>
            <person name="Green R.E."/>
            <person name="Rokhsar D.S."/>
        </authorList>
    </citation>
    <scope>NUCLEOTIDE SEQUENCE [LARGE SCALE GENOMIC DNA]</scope>
    <source>
        <strain evidence="18">S238N-H82</strain>
    </source>
</reference>
<feature type="transmembrane region" description="Helical" evidence="11">
    <location>
        <begin position="2083"/>
        <end position="2109"/>
    </location>
</feature>
<feature type="domain" description="G-protein coupled receptors family 2 profile 2" evidence="16">
    <location>
        <begin position="2023"/>
        <end position="2265"/>
    </location>
</feature>
<dbReference type="GO" id="GO:0007166">
    <property type="term" value="P:cell surface receptor signaling pathway"/>
    <property type="evidence" value="ECO:0007669"/>
    <property type="project" value="InterPro"/>
</dbReference>